<protein>
    <submittedName>
        <fullName evidence="2">Unannotated protein</fullName>
    </submittedName>
</protein>
<organism evidence="2">
    <name type="scientific">freshwater metagenome</name>
    <dbReference type="NCBI Taxonomy" id="449393"/>
    <lineage>
        <taxon>unclassified sequences</taxon>
        <taxon>metagenomes</taxon>
        <taxon>ecological metagenomes</taxon>
    </lineage>
</organism>
<dbReference type="EMBL" id="CAFBPS010000207">
    <property type="protein sequence ID" value="CAB5037536.1"/>
    <property type="molecule type" value="Genomic_DNA"/>
</dbReference>
<dbReference type="EMBL" id="CAEZYH010000155">
    <property type="protein sequence ID" value="CAB4735392.1"/>
    <property type="molecule type" value="Genomic_DNA"/>
</dbReference>
<sequence>MSEPLTDGTLAIKARTIWAAISSVRNDTNEPLLARPIGLRAVATMTASGMGFPLVKARNVRTS</sequence>
<reference evidence="2" key="1">
    <citation type="submission" date="2020-05" db="EMBL/GenBank/DDBJ databases">
        <authorList>
            <person name="Chiriac C."/>
            <person name="Salcher M."/>
            <person name="Ghai R."/>
            <person name="Kavagutti S V."/>
        </authorList>
    </citation>
    <scope>NUCLEOTIDE SEQUENCE</scope>
</reference>
<dbReference type="AlphaFoldDB" id="A0A6J7S938"/>
<evidence type="ECO:0000313" key="1">
    <source>
        <dbReference type="EMBL" id="CAB4735392.1"/>
    </source>
</evidence>
<proteinExistence type="predicted"/>
<accession>A0A6J7S938</accession>
<gene>
    <name evidence="1" type="ORF">UFOPK2658_01957</name>
    <name evidence="2" type="ORF">UFOPK4134_01773</name>
</gene>
<name>A0A6J7S938_9ZZZZ</name>
<evidence type="ECO:0000313" key="2">
    <source>
        <dbReference type="EMBL" id="CAB5037536.1"/>
    </source>
</evidence>